<sequence length="113" mass="12372">MVHQPCQHQHLAAAQLVFQGSRYHHSPSPCPTAPLDLVGPPGGSGKWFPSPGESDFSEIQSPCYCLQYQLPRPHSLVFLAVLATGFEPSDTYPTKIPSDQNLASDQKVNQPVY</sequence>
<reference evidence="2" key="2">
    <citation type="submission" date="2020-07" db="EMBL/GenBank/DDBJ databases">
        <authorList>
            <person name="Vera ALvarez R."/>
            <person name="Arias-Moreno D.M."/>
            <person name="Jimenez-Jacinto V."/>
            <person name="Jimenez-Bremont J.F."/>
            <person name="Swaminathan K."/>
            <person name="Moose S.P."/>
            <person name="Guerrero-Gonzalez M.L."/>
            <person name="Marino-Ramirez L."/>
            <person name="Landsman D."/>
            <person name="Rodriguez-Kessler M."/>
            <person name="Delgado-Sanchez P."/>
        </authorList>
    </citation>
    <scope>NUCLEOTIDE SEQUENCE</scope>
    <source>
        <tissue evidence="2">Cladode</tissue>
    </source>
</reference>
<organism evidence="2">
    <name type="scientific">Opuntia streptacantha</name>
    <name type="common">Prickly pear cactus</name>
    <name type="synonym">Opuntia cardona</name>
    <dbReference type="NCBI Taxonomy" id="393608"/>
    <lineage>
        <taxon>Eukaryota</taxon>
        <taxon>Viridiplantae</taxon>
        <taxon>Streptophyta</taxon>
        <taxon>Embryophyta</taxon>
        <taxon>Tracheophyta</taxon>
        <taxon>Spermatophyta</taxon>
        <taxon>Magnoliopsida</taxon>
        <taxon>eudicotyledons</taxon>
        <taxon>Gunneridae</taxon>
        <taxon>Pentapetalae</taxon>
        <taxon>Caryophyllales</taxon>
        <taxon>Cactineae</taxon>
        <taxon>Cactaceae</taxon>
        <taxon>Opuntioideae</taxon>
        <taxon>Opuntia</taxon>
    </lineage>
</organism>
<name>A0A7C9EPP1_OPUST</name>
<feature type="compositionally biased region" description="Polar residues" evidence="1">
    <location>
        <begin position="97"/>
        <end position="113"/>
    </location>
</feature>
<dbReference type="AlphaFoldDB" id="A0A7C9EPP1"/>
<protein>
    <submittedName>
        <fullName evidence="2">Uncharacterized protein</fullName>
    </submittedName>
</protein>
<feature type="region of interest" description="Disordered" evidence="1">
    <location>
        <begin position="90"/>
        <end position="113"/>
    </location>
</feature>
<dbReference type="EMBL" id="GISG01257895">
    <property type="protein sequence ID" value="MBA4673160.1"/>
    <property type="molecule type" value="Transcribed_RNA"/>
</dbReference>
<evidence type="ECO:0000313" key="2">
    <source>
        <dbReference type="EMBL" id="MBA4673160.1"/>
    </source>
</evidence>
<accession>A0A7C9EPP1</accession>
<proteinExistence type="predicted"/>
<evidence type="ECO:0000256" key="1">
    <source>
        <dbReference type="SAM" id="MobiDB-lite"/>
    </source>
</evidence>
<reference evidence="2" key="1">
    <citation type="journal article" date="2013" name="J. Plant Res.">
        <title>Effect of fungi and light on seed germination of three Opuntia species from semiarid lands of central Mexico.</title>
        <authorList>
            <person name="Delgado-Sanchez P."/>
            <person name="Jimenez-Bremont J.F."/>
            <person name="Guerrero-Gonzalez Mde L."/>
            <person name="Flores J."/>
        </authorList>
    </citation>
    <scope>NUCLEOTIDE SEQUENCE</scope>
    <source>
        <tissue evidence="2">Cladode</tissue>
    </source>
</reference>